<dbReference type="PROSITE" id="PS50110">
    <property type="entry name" value="RESPONSE_REGULATORY"/>
    <property type="match status" value="1"/>
</dbReference>
<keyword evidence="7" id="KW-0067">ATP-binding</keyword>
<evidence type="ECO:0000256" key="11">
    <source>
        <dbReference type="ARBA" id="ARBA00023163"/>
    </source>
</evidence>
<dbReference type="Pfam" id="PF00072">
    <property type="entry name" value="Response_reg"/>
    <property type="match status" value="1"/>
</dbReference>
<dbReference type="Gene3D" id="1.10.10.60">
    <property type="entry name" value="Homeodomain-like"/>
    <property type="match status" value="2"/>
</dbReference>
<feature type="modified residue" description="4-aspartylphosphate" evidence="12">
    <location>
        <position position="1155"/>
    </location>
</feature>
<keyword evidence="11" id="KW-0804">Transcription</keyword>
<evidence type="ECO:0000256" key="12">
    <source>
        <dbReference type="PROSITE-ProRule" id="PRU00169"/>
    </source>
</evidence>
<feature type="domain" description="HTH araC/xylS-type" evidence="14">
    <location>
        <begin position="1254"/>
        <end position="1353"/>
    </location>
</feature>
<evidence type="ECO:0000259" key="14">
    <source>
        <dbReference type="PROSITE" id="PS01124"/>
    </source>
</evidence>
<dbReference type="PANTHER" id="PTHR43547">
    <property type="entry name" value="TWO-COMPONENT HISTIDINE KINASE"/>
    <property type="match status" value="1"/>
</dbReference>
<dbReference type="SUPFAM" id="SSF52172">
    <property type="entry name" value="CheY-like"/>
    <property type="match status" value="1"/>
</dbReference>
<dbReference type="InterPro" id="IPR003661">
    <property type="entry name" value="HisK_dim/P_dom"/>
</dbReference>
<dbReference type="InterPro" id="IPR011110">
    <property type="entry name" value="Reg_prop"/>
</dbReference>
<dbReference type="SUPFAM" id="SSF55874">
    <property type="entry name" value="ATPase domain of HSP90 chaperone/DNA topoisomerase II/histidine kinase"/>
    <property type="match status" value="1"/>
</dbReference>
<dbReference type="InterPro" id="IPR009057">
    <property type="entry name" value="Homeodomain-like_sf"/>
</dbReference>
<evidence type="ECO:0000256" key="7">
    <source>
        <dbReference type="ARBA" id="ARBA00022840"/>
    </source>
</evidence>
<keyword evidence="6" id="KW-0418">Kinase</keyword>
<dbReference type="CDD" id="cd17574">
    <property type="entry name" value="REC_OmpR"/>
    <property type="match status" value="1"/>
</dbReference>
<dbReference type="PRINTS" id="PR00344">
    <property type="entry name" value="BCTRLSENSOR"/>
</dbReference>
<dbReference type="PANTHER" id="PTHR43547:SF2">
    <property type="entry name" value="HYBRID SIGNAL TRANSDUCTION HISTIDINE KINASE C"/>
    <property type="match status" value="1"/>
</dbReference>
<dbReference type="PROSITE" id="PS00041">
    <property type="entry name" value="HTH_ARAC_FAMILY_1"/>
    <property type="match status" value="1"/>
</dbReference>
<keyword evidence="8" id="KW-0902">Two-component regulatory system</keyword>
<dbReference type="InterPro" id="IPR036890">
    <property type="entry name" value="HATPase_C_sf"/>
</dbReference>
<dbReference type="GO" id="GO:0000155">
    <property type="term" value="F:phosphorelay sensor kinase activity"/>
    <property type="evidence" value="ECO:0007669"/>
    <property type="project" value="InterPro"/>
</dbReference>
<evidence type="ECO:0000256" key="4">
    <source>
        <dbReference type="ARBA" id="ARBA00022679"/>
    </source>
</evidence>
<keyword evidence="4" id="KW-0808">Transferase</keyword>
<dbReference type="FunFam" id="3.30.565.10:FF:000037">
    <property type="entry name" value="Hybrid sensor histidine kinase/response regulator"/>
    <property type="match status" value="1"/>
</dbReference>
<feature type="domain" description="Response regulatory" evidence="16">
    <location>
        <begin position="1107"/>
        <end position="1222"/>
    </location>
</feature>
<proteinExistence type="predicted"/>
<evidence type="ECO:0000259" key="16">
    <source>
        <dbReference type="PROSITE" id="PS50110"/>
    </source>
</evidence>
<dbReference type="Pfam" id="PF07495">
    <property type="entry name" value="Y_Y_Y"/>
    <property type="match status" value="1"/>
</dbReference>
<dbReference type="InterPro" id="IPR011123">
    <property type="entry name" value="Y_Y_Y"/>
</dbReference>
<dbReference type="SUPFAM" id="SSF46689">
    <property type="entry name" value="Homeodomain-like"/>
    <property type="match status" value="1"/>
</dbReference>
<evidence type="ECO:0000256" key="5">
    <source>
        <dbReference type="ARBA" id="ARBA00022741"/>
    </source>
</evidence>
<dbReference type="InterPro" id="IPR011006">
    <property type="entry name" value="CheY-like_superfamily"/>
</dbReference>
<dbReference type="InterPro" id="IPR013783">
    <property type="entry name" value="Ig-like_fold"/>
</dbReference>
<dbReference type="InterPro" id="IPR018062">
    <property type="entry name" value="HTH_AraC-typ_CS"/>
</dbReference>
<evidence type="ECO:0000256" key="13">
    <source>
        <dbReference type="SAM" id="Coils"/>
    </source>
</evidence>
<dbReference type="Pfam" id="PF12833">
    <property type="entry name" value="HTH_18"/>
    <property type="match status" value="1"/>
</dbReference>
<dbReference type="EC" id="2.7.13.3" evidence="2"/>
<dbReference type="SMART" id="SM00388">
    <property type="entry name" value="HisKA"/>
    <property type="match status" value="1"/>
</dbReference>
<dbReference type="InterPro" id="IPR015943">
    <property type="entry name" value="WD40/YVTN_repeat-like_dom_sf"/>
</dbReference>
<gene>
    <name evidence="17" type="ORF">GO493_10930</name>
</gene>
<dbReference type="RefSeq" id="WP_157306202.1">
    <property type="nucleotide sequence ID" value="NZ_WRXN01000004.1"/>
</dbReference>
<keyword evidence="9" id="KW-0805">Transcription regulation</keyword>
<accession>A0A7K1U347</accession>
<keyword evidence="13" id="KW-0175">Coiled coil</keyword>
<name>A0A7K1U347_9BACT</name>
<dbReference type="SMART" id="SM00342">
    <property type="entry name" value="HTH_ARAC"/>
    <property type="match status" value="1"/>
</dbReference>
<dbReference type="PROSITE" id="PS50109">
    <property type="entry name" value="HIS_KIN"/>
    <property type="match status" value="1"/>
</dbReference>
<evidence type="ECO:0000256" key="2">
    <source>
        <dbReference type="ARBA" id="ARBA00012438"/>
    </source>
</evidence>
<evidence type="ECO:0000313" key="17">
    <source>
        <dbReference type="EMBL" id="MVT08778.1"/>
    </source>
</evidence>
<dbReference type="SMART" id="SM00387">
    <property type="entry name" value="HATPase_c"/>
    <property type="match status" value="1"/>
</dbReference>
<evidence type="ECO:0000256" key="1">
    <source>
        <dbReference type="ARBA" id="ARBA00000085"/>
    </source>
</evidence>
<dbReference type="SUPFAM" id="SSF63829">
    <property type="entry name" value="Calcium-dependent phosphotriesterase"/>
    <property type="match status" value="3"/>
</dbReference>
<dbReference type="InterPro" id="IPR018060">
    <property type="entry name" value="HTH_AraC"/>
</dbReference>
<dbReference type="Pfam" id="PF02518">
    <property type="entry name" value="HATPase_c"/>
    <property type="match status" value="1"/>
</dbReference>
<evidence type="ECO:0000259" key="15">
    <source>
        <dbReference type="PROSITE" id="PS50109"/>
    </source>
</evidence>
<keyword evidence="3 12" id="KW-0597">Phosphoprotein</keyword>
<comment type="caution">
    <text evidence="17">The sequence shown here is derived from an EMBL/GenBank/DDBJ whole genome shotgun (WGS) entry which is preliminary data.</text>
</comment>
<dbReference type="SMART" id="SM00448">
    <property type="entry name" value="REC"/>
    <property type="match status" value="1"/>
</dbReference>
<evidence type="ECO:0000256" key="9">
    <source>
        <dbReference type="ARBA" id="ARBA00023015"/>
    </source>
</evidence>
<evidence type="ECO:0000256" key="3">
    <source>
        <dbReference type="ARBA" id="ARBA00022553"/>
    </source>
</evidence>
<dbReference type="InterPro" id="IPR005467">
    <property type="entry name" value="His_kinase_dom"/>
</dbReference>
<dbReference type="InterPro" id="IPR001789">
    <property type="entry name" value="Sig_transdc_resp-reg_receiver"/>
</dbReference>
<dbReference type="EMBL" id="WRXN01000004">
    <property type="protein sequence ID" value="MVT08778.1"/>
    <property type="molecule type" value="Genomic_DNA"/>
</dbReference>
<dbReference type="InterPro" id="IPR004358">
    <property type="entry name" value="Sig_transdc_His_kin-like_C"/>
</dbReference>
<protein>
    <recommendedName>
        <fullName evidence="2">histidine kinase</fullName>
        <ecNumber evidence="2">2.7.13.3</ecNumber>
    </recommendedName>
</protein>
<dbReference type="Gene3D" id="3.30.565.10">
    <property type="entry name" value="Histidine kinase-like ATPase, C-terminal domain"/>
    <property type="match status" value="1"/>
</dbReference>
<keyword evidence="5" id="KW-0547">Nucleotide-binding</keyword>
<evidence type="ECO:0000256" key="10">
    <source>
        <dbReference type="ARBA" id="ARBA00023125"/>
    </source>
</evidence>
<dbReference type="InterPro" id="IPR003594">
    <property type="entry name" value="HATPase_dom"/>
</dbReference>
<comment type="catalytic activity">
    <reaction evidence="1">
        <text>ATP + protein L-histidine = ADP + protein N-phospho-L-histidine.</text>
        <dbReference type="EC" id="2.7.13.3"/>
    </reaction>
</comment>
<keyword evidence="10" id="KW-0238">DNA-binding</keyword>
<dbReference type="InterPro" id="IPR036097">
    <property type="entry name" value="HisK_dim/P_sf"/>
</dbReference>
<dbReference type="Gene3D" id="3.40.50.2300">
    <property type="match status" value="1"/>
</dbReference>
<organism evidence="17 18">
    <name type="scientific">Chitinophaga tropicalis</name>
    <dbReference type="NCBI Taxonomy" id="2683588"/>
    <lineage>
        <taxon>Bacteria</taxon>
        <taxon>Pseudomonadati</taxon>
        <taxon>Bacteroidota</taxon>
        <taxon>Chitinophagia</taxon>
        <taxon>Chitinophagales</taxon>
        <taxon>Chitinophagaceae</taxon>
        <taxon>Chitinophaga</taxon>
    </lineage>
</organism>
<dbReference type="CDD" id="cd16922">
    <property type="entry name" value="HATPase_EvgS-ArcB-TorS-like"/>
    <property type="match status" value="1"/>
</dbReference>
<dbReference type="CDD" id="cd00082">
    <property type="entry name" value="HisKA"/>
    <property type="match status" value="1"/>
</dbReference>
<evidence type="ECO:0000256" key="6">
    <source>
        <dbReference type="ARBA" id="ARBA00022777"/>
    </source>
</evidence>
<dbReference type="PROSITE" id="PS01124">
    <property type="entry name" value="HTH_ARAC_FAMILY_2"/>
    <property type="match status" value="1"/>
</dbReference>
<evidence type="ECO:0000313" key="18">
    <source>
        <dbReference type="Proteomes" id="UP000461730"/>
    </source>
</evidence>
<dbReference type="GO" id="GO:0005524">
    <property type="term" value="F:ATP binding"/>
    <property type="evidence" value="ECO:0007669"/>
    <property type="project" value="UniProtKB-KW"/>
</dbReference>
<dbReference type="Gene3D" id="2.130.10.10">
    <property type="entry name" value="YVTN repeat-like/Quinoprotein amine dehydrogenase"/>
    <property type="match status" value="2"/>
</dbReference>
<dbReference type="SUPFAM" id="SSF47384">
    <property type="entry name" value="Homodimeric domain of signal transducing histidine kinase"/>
    <property type="match status" value="1"/>
</dbReference>
<reference evidence="17 18" key="1">
    <citation type="submission" date="2019-12" db="EMBL/GenBank/DDBJ databases">
        <title>Chitinophaga sp. strain ysch24 (GDMCC 1.1355), whole genome shotgun sequence.</title>
        <authorList>
            <person name="Zhang X."/>
        </authorList>
    </citation>
    <scope>NUCLEOTIDE SEQUENCE [LARGE SCALE GENOMIC DNA]</scope>
    <source>
        <strain evidence="18">ysch24</strain>
    </source>
</reference>
<dbReference type="Proteomes" id="UP000461730">
    <property type="component" value="Unassembled WGS sequence"/>
</dbReference>
<sequence>MTVCRQIFLFIIAFWPYLTQAQESRYHFINFSSKDGLSSNTVNVILKDRLGYMWFGTDDGLSRFDGSRFIVYSHNDADSFSIRSNNIMALYEDPQGNLWIGTHKGLSLYDRKRDAFRNPDVTRGASVRSLCGDHHGNLWIGGYSGLFRYHPATGASKYYSAEHGGKNHLSSSMIISMLEDSQHRLWIGTNAGLHLYRPATDDFILFSGQQPDSMITDLSVKIISEDHAGNIWVGTPDGGLNKLPYGGSGFHNYQYTPGRNNCLSSNRIYGIAYDQSGKLWLGTEKGLNILDPANGEVLHVIANARDKYSLKGNSIRSLYIDEHGIYWLGTFQSGVNKYDRNLTAFNLEESNPFDPYGLSAPKVTAFAESRNGNVYVGTDGGGLNLYNRQTGLFDRVAIGQQPLTILATERVGDELWMGTYLQGIYVLNMSSGAVKHYSKDDGFSALASNEIFCIRKDRYGKIWIGTNGKGVQVFIPAKGIFRKLEDHLSDVNGDKVPEIGFIRAIEEDREGKIWIAAPGRGVDMYDPVTNTYRLYGRYQAKGLPIDEIQCLLAGKDGSLWGGTAGRGLCRLDFKNDSFKIYSASDGLANEVIWKILEDSTGKLWFSTNKGISRLDPSQSRVKNFTSGNGLQRSAFTLGAGLLTSDGEMFFGGLEGFNYFLPEALHFNRNTPAVVFTGLKVDNNTVIPGKQGIIDADIAVARQIRLGYKQNFSIDFTTLDFTSSGECQYLYKLEGFNTSWNYIGANKTAVFTNLDPGRYTLLVKASDPNGEWTTEAATIAVYIKPPFWRTGYAYAFYFLLAAFMLWGLRYRGIRRLQRKFAAEQERQHIRQMIEEERKEAERQRAFDEVKIRFLTNLSHEFRTPVSLIAGPVQTLLDSETDQEKKGQLSMVKRNTRRLLNLVNQLLDFRKLEEQELRLNATPGDIVLFVQEVVESFRDLADRRHISFSFSSSFESYYTLFDKDKIERVLFNLLSNAFKFTGRDGTVTMHIRREERDPGIIISIEDNGIGMSEEDQRRIFDRFFQGETHPGVMNQGNGIGLSITREFVRLHGGSIHVNSLYGKGSEFIIRLPLEELEQPAAEQVVDDLLIPEEEPGRPVHEPQEGEYLTVLLIEDNEDFRAYLRNTLRPFYRIIEAADGREGWQKALSAHPHVIVSDISMPYMDGITLSKKIRADKRTAHIPIILLTALTGDAYELKGLQTGASDYLTKPFSTDILKVKIQNLVSLNQSFKEAYSRRLEVNTQPVTVENENEKLLLKMTTYIEENIDDEKLSVEQLAKHLCMSRATLYNKVVDITGETPVEYIRSVRLNKAAVLLEKSDLRIAEIGYSVGFFAPNYFARVFKARFNMSPSEYAALKRKSAF</sequence>
<dbReference type="FunFam" id="1.10.287.130:FF:000045">
    <property type="entry name" value="Two-component system sensor histidine kinase/response regulator"/>
    <property type="match status" value="1"/>
</dbReference>
<evidence type="ECO:0000256" key="8">
    <source>
        <dbReference type="ARBA" id="ARBA00023012"/>
    </source>
</evidence>
<keyword evidence="18" id="KW-1185">Reference proteome</keyword>
<feature type="domain" description="Histidine kinase" evidence="15">
    <location>
        <begin position="855"/>
        <end position="1073"/>
    </location>
</feature>
<dbReference type="GO" id="GO:0003700">
    <property type="term" value="F:DNA-binding transcription factor activity"/>
    <property type="evidence" value="ECO:0007669"/>
    <property type="project" value="InterPro"/>
</dbReference>
<dbReference type="Pfam" id="PF00512">
    <property type="entry name" value="HisKA"/>
    <property type="match status" value="1"/>
</dbReference>
<dbReference type="CDD" id="cd00146">
    <property type="entry name" value="PKD"/>
    <property type="match status" value="1"/>
</dbReference>
<feature type="coiled-coil region" evidence="13">
    <location>
        <begin position="818"/>
        <end position="849"/>
    </location>
</feature>
<dbReference type="Pfam" id="PF07494">
    <property type="entry name" value="Reg_prop"/>
    <property type="match status" value="7"/>
</dbReference>
<dbReference type="Gene3D" id="2.60.40.10">
    <property type="entry name" value="Immunoglobulins"/>
    <property type="match status" value="1"/>
</dbReference>
<dbReference type="GO" id="GO:0043565">
    <property type="term" value="F:sequence-specific DNA binding"/>
    <property type="evidence" value="ECO:0007669"/>
    <property type="project" value="InterPro"/>
</dbReference>
<dbReference type="Gene3D" id="1.10.287.130">
    <property type="match status" value="1"/>
</dbReference>